<feature type="compositionally biased region" description="Low complexity" evidence="1">
    <location>
        <begin position="605"/>
        <end position="623"/>
    </location>
</feature>
<sequence length="746" mass="81862">MVRYLKEEQSELRNNTPGTVHAGPCLEFLLEMKILDELVAYAQSDTPIGMRAYVVKIFQLLISDLGGPQLLPETSVRTPLTRLIAGCHQLVDEGSPVSITSSSSEPGTGSAGDVKHELVNLIALLFRHIQTTPSLLGLFFERSKTSETSKFSIFDTLLDYVGYPSTTGRVAREAIITALSILGDQAIEMEDERNKAIMVDVVEYVVDASQISETLAERQAILYTRMTSLSSQSTNTQNEKSSPPRGRLIPESDKLTVSLVDRIDTIFFKPVLFQSIASHLEISLSATLHLADIIRSITPQLLAPLSLGILVYECAVEDGAGRRRLLDLLLSRIEAYDRIDLAISTLRLLDVVISSYHPHVLKTLLNVKDVDDDGSTTDEQIQALHSNVERLLSAQPPDLMNPSTATPTSTEEFSSLGYDEHFDAAHRRVFNYIRKRQGWRRTSIRDTTDSGTSIDTDISSGLAFRHLLIQLLRQMLELPPNLNLVLTSCIARIAVIGGSGIDEFLFKSGGEEECVADILAQVLSNPKLSKQAQQRVSTVTLAVIKMRMIRERGIESLTHYPPSRRMSAPSTPSRTSMSDPSKVTPRSSPPRSIPAKAIGDDDIVTTDSVSDTRPPDDSSTSNSEPIYQPAYQPTAEEANFLASYLILSEFIKELAAIVLNRGAMGSMLVNDVSGGGEEGGWGGLDRRQQRALSGYESPTRMKLPDEEMEDMVHEAGKFLSTSLASTVGTSYELLSRVFSSSSGSEH</sequence>
<dbReference type="STRING" id="1806994.A0A507CAH4"/>
<dbReference type="InterPro" id="IPR019384">
    <property type="entry name" value="FHIP"/>
</dbReference>
<dbReference type="OrthoDB" id="5350595at2759"/>
<reference evidence="2 3" key="1">
    <citation type="journal article" date="2019" name="Sci. Rep.">
        <title>Comparative genomics of chytrid fungi reveal insights into the obligate biotrophic and pathogenic lifestyle of Synchytrium endobioticum.</title>
        <authorList>
            <person name="van de Vossenberg B.T.L.H."/>
            <person name="Warris S."/>
            <person name="Nguyen H.D.T."/>
            <person name="van Gent-Pelzer M.P.E."/>
            <person name="Joly D.L."/>
            <person name="van de Geest H.C."/>
            <person name="Bonants P.J.M."/>
            <person name="Smith D.S."/>
            <person name="Levesque C.A."/>
            <person name="van der Lee T.A.J."/>
        </authorList>
    </citation>
    <scope>NUCLEOTIDE SEQUENCE [LARGE SCALE GENOMIC DNA]</scope>
    <source>
        <strain evidence="2 3">JEL517</strain>
    </source>
</reference>
<dbReference type="AlphaFoldDB" id="A0A507CAH4"/>
<dbReference type="PANTHER" id="PTHR21705:SF11">
    <property type="entry name" value="FHIP FAMILY PROTEIN CG3558"/>
    <property type="match status" value="1"/>
</dbReference>
<dbReference type="Pfam" id="PF10257">
    <property type="entry name" value="RAI16-like"/>
    <property type="match status" value="1"/>
</dbReference>
<feature type="region of interest" description="Disordered" evidence="1">
    <location>
        <begin position="555"/>
        <end position="627"/>
    </location>
</feature>
<dbReference type="RefSeq" id="XP_031026826.1">
    <property type="nucleotide sequence ID" value="XM_031167082.1"/>
</dbReference>
<comment type="caution">
    <text evidence="2">The sequence shown here is derived from an EMBL/GenBank/DDBJ whole genome shotgun (WGS) entry which is preliminary data.</text>
</comment>
<accession>A0A507CAH4</accession>
<proteinExistence type="predicted"/>
<evidence type="ECO:0000256" key="1">
    <source>
        <dbReference type="SAM" id="MobiDB-lite"/>
    </source>
</evidence>
<dbReference type="EMBL" id="QEAO01000004">
    <property type="protein sequence ID" value="TPX36612.1"/>
    <property type="molecule type" value="Genomic_DNA"/>
</dbReference>
<dbReference type="Proteomes" id="UP000319731">
    <property type="component" value="Unassembled WGS sequence"/>
</dbReference>
<gene>
    <name evidence="2" type="ORF">SmJEL517_g01154</name>
</gene>
<keyword evidence="3" id="KW-1185">Reference proteome</keyword>
<evidence type="ECO:0000313" key="2">
    <source>
        <dbReference type="EMBL" id="TPX36612.1"/>
    </source>
</evidence>
<dbReference type="PANTHER" id="PTHR21705">
    <property type="entry name" value="RAI16 PROTEIN-RELATED"/>
    <property type="match status" value="1"/>
</dbReference>
<organism evidence="2 3">
    <name type="scientific">Synchytrium microbalum</name>
    <dbReference type="NCBI Taxonomy" id="1806994"/>
    <lineage>
        <taxon>Eukaryota</taxon>
        <taxon>Fungi</taxon>
        <taxon>Fungi incertae sedis</taxon>
        <taxon>Chytridiomycota</taxon>
        <taxon>Chytridiomycota incertae sedis</taxon>
        <taxon>Chytridiomycetes</taxon>
        <taxon>Synchytriales</taxon>
        <taxon>Synchytriaceae</taxon>
        <taxon>Synchytrium</taxon>
    </lineage>
</organism>
<feature type="compositionally biased region" description="Polar residues" evidence="1">
    <location>
        <begin position="568"/>
        <end position="586"/>
    </location>
</feature>
<protein>
    <submittedName>
        <fullName evidence="2">Uncharacterized protein</fullName>
    </submittedName>
</protein>
<evidence type="ECO:0000313" key="3">
    <source>
        <dbReference type="Proteomes" id="UP000319731"/>
    </source>
</evidence>
<dbReference type="GeneID" id="42002379"/>
<name>A0A507CAH4_9FUNG</name>